<evidence type="ECO:0000313" key="2">
    <source>
        <dbReference type="EMBL" id="TWU19564.1"/>
    </source>
</evidence>
<reference evidence="2 3" key="1">
    <citation type="journal article" date="2020" name="Antonie Van Leeuwenhoek">
        <title>Rhodopirellula heiligendammensis sp. nov., Rhodopirellula pilleata sp. nov., and Rhodopirellula solitaria sp. nov. isolated from natural or artificial marine surfaces in Northern Germany and California, USA, and emended description of the genus Rhodopirellula.</title>
        <authorList>
            <person name="Kallscheuer N."/>
            <person name="Wiegand S."/>
            <person name="Jogler M."/>
            <person name="Boedeker C."/>
            <person name="Peeters S.H."/>
            <person name="Rast P."/>
            <person name="Heuer A."/>
            <person name="Jetten M.S.M."/>
            <person name="Rohde M."/>
            <person name="Jogler C."/>
        </authorList>
    </citation>
    <scope>NUCLEOTIDE SEQUENCE [LARGE SCALE GENOMIC DNA]</scope>
    <source>
        <strain evidence="2 3">Poly21</strain>
    </source>
</reference>
<organism evidence="2 3">
    <name type="scientific">Allorhodopirellula heiligendammensis</name>
    <dbReference type="NCBI Taxonomy" id="2714739"/>
    <lineage>
        <taxon>Bacteria</taxon>
        <taxon>Pseudomonadati</taxon>
        <taxon>Planctomycetota</taxon>
        <taxon>Planctomycetia</taxon>
        <taxon>Pirellulales</taxon>
        <taxon>Pirellulaceae</taxon>
        <taxon>Allorhodopirellula</taxon>
    </lineage>
</organism>
<dbReference type="OrthoDB" id="9953114at2"/>
<dbReference type="Proteomes" id="UP000319908">
    <property type="component" value="Unassembled WGS sequence"/>
</dbReference>
<sequence>MTATDEAETITSETTVFATADSLESEMEPRRPEEPPVVLDVAPLDVRVEQRYGYRLLRGKPAKVATQHLNILIDGRMHAWTLRKPGTDIFAIAEFVEEEIPQVQAAVQSYTKENEPRPFRPNTAPTQAEIEKLKQA</sequence>
<evidence type="ECO:0000256" key="1">
    <source>
        <dbReference type="SAM" id="MobiDB-lite"/>
    </source>
</evidence>
<dbReference type="EMBL" id="SJPU01000001">
    <property type="protein sequence ID" value="TWU19564.1"/>
    <property type="molecule type" value="Genomic_DNA"/>
</dbReference>
<protein>
    <submittedName>
        <fullName evidence="2">Uncharacterized protein</fullName>
    </submittedName>
</protein>
<keyword evidence="3" id="KW-1185">Reference proteome</keyword>
<dbReference type="AlphaFoldDB" id="A0A5C6C8C0"/>
<feature type="region of interest" description="Disordered" evidence="1">
    <location>
        <begin position="110"/>
        <end position="136"/>
    </location>
</feature>
<name>A0A5C6C8C0_9BACT</name>
<evidence type="ECO:0000313" key="3">
    <source>
        <dbReference type="Proteomes" id="UP000319908"/>
    </source>
</evidence>
<comment type="caution">
    <text evidence="2">The sequence shown here is derived from an EMBL/GenBank/DDBJ whole genome shotgun (WGS) entry which is preliminary data.</text>
</comment>
<gene>
    <name evidence="2" type="ORF">Poly21_17380</name>
</gene>
<proteinExistence type="predicted"/>
<accession>A0A5C6C8C0</accession>
<feature type="region of interest" description="Disordered" evidence="1">
    <location>
        <begin position="1"/>
        <end position="35"/>
    </location>
</feature>
<dbReference type="RefSeq" id="WP_146406347.1">
    <property type="nucleotide sequence ID" value="NZ_SJPU01000001.1"/>
</dbReference>